<keyword evidence="2" id="KW-1185">Reference proteome</keyword>
<organism evidence="1 2">
    <name type="scientific">Artomyces pyxidatus</name>
    <dbReference type="NCBI Taxonomy" id="48021"/>
    <lineage>
        <taxon>Eukaryota</taxon>
        <taxon>Fungi</taxon>
        <taxon>Dikarya</taxon>
        <taxon>Basidiomycota</taxon>
        <taxon>Agaricomycotina</taxon>
        <taxon>Agaricomycetes</taxon>
        <taxon>Russulales</taxon>
        <taxon>Auriscalpiaceae</taxon>
        <taxon>Artomyces</taxon>
    </lineage>
</organism>
<accession>A0ACB8TCF6</accession>
<proteinExistence type="predicted"/>
<comment type="caution">
    <text evidence="1">The sequence shown here is derived from an EMBL/GenBank/DDBJ whole genome shotgun (WGS) entry which is preliminary data.</text>
</comment>
<dbReference type="Proteomes" id="UP000814140">
    <property type="component" value="Unassembled WGS sequence"/>
</dbReference>
<name>A0ACB8TCF6_9AGAM</name>
<dbReference type="EMBL" id="MU277193">
    <property type="protein sequence ID" value="KAI0066303.1"/>
    <property type="molecule type" value="Genomic_DNA"/>
</dbReference>
<gene>
    <name evidence="1" type="ORF">BV25DRAFT_1835928</name>
</gene>
<evidence type="ECO:0000313" key="1">
    <source>
        <dbReference type="EMBL" id="KAI0066303.1"/>
    </source>
</evidence>
<protein>
    <submittedName>
        <fullName evidence="1">Uncharacterized protein</fullName>
    </submittedName>
</protein>
<evidence type="ECO:0000313" key="2">
    <source>
        <dbReference type="Proteomes" id="UP000814140"/>
    </source>
</evidence>
<reference evidence="1" key="2">
    <citation type="journal article" date="2022" name="New Phytol.">
        <title>Evolutionary transition to the ectomycorrhizal habit in the genomes of a hyperdiverse lineage of mushroom-forming fungi.</title>
        <authorList>
            <person name="Looney B."/>
            <person name="Miyauchi S."/>
            <person name="Morin E."/>
            <person name="Drula E."/>
            <person name="Courty P.E."/>
            <person name="Kohler A."/>
            <person name="Kuo A."/>
            <person name="LaButti K."/>
            <person name="Pangilinan J."/>
            <person name="Lipzen A."/>
            <person name="Riley R."/>
            <person name="Andreopoulos W."/>
            <person name="He G."/>
            <person name="Johnson J."/>
            <person name="Nolan M."/>
            <person name="Tritt A."/>
            <person name="Barry K.W."/>
            <person name="Grigoriev I.V."/>
            <person name="Nagy L.G."/>
            <person name="Hibbett D."/>
            <person name="Henrissat B."/>
            <person name="Matheny P.B."/>
            <person name="Labbe J."/>
            <person name="Martin F.M."/>
        </authorList>
    </citation>
    <scope>NUCLEOTIDE SEQUENCE</scope>
    <source>
        <strain evidence="1">HHB10654</strain>
    </source>
</reference>
<reference evidence="1" key="1">
    <citation type="submission" date="2021-03" db="EMBL/GenBank/DDBJ databases">
        <authorList>
            <consortium name="DOE Joint Genome Institute"/>
            <person name="Ahrendt S."/>
            <person name="Looney B.P."/>
            <person name="Miyauchi S."/>
            <person name="Morin E."/>
            <person name="Drula E."/>
            <person name="Courty P.E."/>
            <person name="Chicoki N."/>
            <person name="Fauchery L."/>
            <person name="Kohler A."/>
            <person name="Kuo A."/>
            <person name="Labutti K."/>
            <person name="Pangilinan J."/>
            <person name="Lipzen A."/>
            <person name="Riley R."/>
            <person name="Andreopoulos W."/>
            <person name="He G."/>
            <person name="Johnson J."/>
            <person name="Barry K.W."/>
            <person name="Grigoriev I.V."/>
            <person name="Nagy L."/>
            <person name="Hibbett D."/>
            <person name="Henrissat B."/>
            <person name="Matheny P.B."/>
            <person name="Labbe J."/>
            <person name="Martin F."/>
        </authorList>
    </citation>
    <scope>NUCLEOTIDE SEQUENCE</scope>
    <source>
        <strain evidence="1">HHB10654</strain>
    </source>
</reference>
<sequence>MPSYSVPDDVVLYVCELCTLEDLCLLRLSSKKLRNVVDDHLRMSWNSALKRYIKNAQAFRSLLRDTRAVISGSTVLHFILRGADTPTQWEPVDLDIYCPLTTGWSVVQYLIKEETCTLVQERYSRDRTEEILHEYDNGAVNAVASLITPAGLKIDVITSTRNSPLLPITYFWATLVTNYISADDICITYPRLTLKGIGLINPIRKPTFRVILCIEKYSDRGFTLVDFGMGPGATLHTIFNPTPINCPHTYRTFEDSSCLRIKFDDVGESAPDALFPILDPMWTFGGPLCGPGCNVTKLQRSVYLVGRIV</sequence>